<dbReference type="GO" id="GO:0003700">
    <property type="term" value="F:DNA-binding transcription factor activity"/>
    <property type="evidence" value="ECO:0007669"/>
    <property type="project" value="InterPro"/>
</dbReference>
<dbReference type="AlphaFoldDB" id="A0AAD3D1Z2"/>
<evidence type="ECO:0000313" key="6">
    <source>
        <dbReference type="EMBL" id="GFH56288.1"/>
    </source>
</evidence>
<keyword evidence="3" id="KW-0539">Nucleus</keyword>
<evidence type="ECO:0000313" key="7">
    <source>
        <dbReference type="Proteomes" id="UP001054902"/>
    </source>
</evidence>
<sequence length="391" mass="44913">MIDPPFHDYDYSDIQPIQFPCRLDDEDTEEGDSNQKLNFTSIQNENSDTNVNCFTSSKVIENESPLEKMLTTLTGKTKCQRSTKDKAVKFPLKLMYVWTCGDYDHLVHWKANQVDGSDVFVINDIDGFTKEVLPSLFKVAKFVSFQRKMYRWGILKSHRSRSDRKKGIVSYSHPLFKKGDFFSAGQMTCSGTEVETQKTASKQKKKVQRQELRSKSDSKQARGVSKVSSSINTRVDRKDDLEDLTLSVYSPEDGLMTSMRVSSILNHGNKECCHFNRHIDEEKTSMPPLSRQMCYNRASNIVAKSFLEPMPVMTSNHTFSMQGNPNFLPLDRMQKTQEEFYGPMKYDRRGSSNDVRHFIDSFEFGDPAVNTSDQLLGKAFSDLRKRNVFEC</sequence>
<dbReference type="GO" id="GO:0043565">
    <property type="term" value="F:sequence-specific DNA binding"/>
    <property type="evidence" value="ECO:0007669"/>
    <property type="project" value="InterPro"/>
</dbReference>
<evidence type="ECO:0000256" key="1">
    <source>
        <dbReference type="ARBA" id="ARBA00004123"/>
    </source>
</evidence>
<dbReference type="InterPro" id="IPR000232">
    <property type="entry name" value="HSF_DNA-bd"/>
</dbReference>
<feature type="region of interest" description="Disordered" evidence="4">
    <location>
        <begin position="195"/>
        <end position="231"/>
    </location>
</feature>
<comment type="caution">
    <text evidence="6">The sequence shown here is derived from an EMBL/GenBank/DDBJ whole genome shotgun (WGS) entry which is preliminary data.</text>
</comment>
<keyword evidence="7" id="KW-1185">Reference proteome</keyword>
<evidence type="ECO:0000259" key="5">
    <source>
        <dbReference type="Pfam" id="PF00447"/>
    </source>
</evidence>
<dbReference type="Gene3D" id="1.10.10.10">
    <property type="entry name" value="Winged helix-like DNA-binding domain superfamily/Winged helix DNA-binding domain"/>
    <property type="match status" value="1"/>
</dbReference>
<evidence type="ECO:0000256" key="2">
    <source>
        <dbReference type="ARBA" id="ARBA00023125"/>
    </source>
</evidence>
<dbReference type="InterPro" id="IPR036388">
    <property type="entry name" value="WH-like_DNA-bd_sf"/>
</dbReference>
<comment type="subcellular location">
    <subcellularLocation>
        <location evidence="1">Nucleus</location>
    </subcellularLocation>
</comment>
<proteinExistence type="predicted"/>
<organism evidence="6 7">
    <name type="scientific">Chaetoceros tenuissimus</name>
    <dbReference type="NCBI Taxonomy" id="426638"/>
    <lineage>
        <taxon>Eukaryota</taxon>
        <taxon>Sar</taxon>
        <taxon>Stramenopiles</taxon>
        <taxon>Ochrophyta</taxon>
        <taxon>Bacillariophyta</taxon>
        <taxon>Coscinodiscophyceae</taxon>
        <taxon>Chaetocerotophycidae</taxon>
        <taxon>Chaetocerotales</taxon>
        <taxon>Chaetocerotaceae</taxon>
        <taxon>Chaetoceros</taxon>
    </lineage>
</organism>
<dbReference type="SUPFAM" id="SSF46785">
    <property type="entry name" value="Winged helix' DNA-binding domain"/>
    <property type="match status" value="1"/>
</dbReference>
<protein>
    <recommendedName>
        <fullName evidence="5">HSF-type DNA-binding domain-containing protein</fullName>
    </recommendedName>
</protein>
<dbReference type="InterPro" id="IPR036390">
    <property type="entry name" value="WH_DNA-bd_sf"/>
</dbReference>
<gene>
    <name evidence="6" type="ORF">CTEN210_12764</name>
</gene>
<reference evidence="6 7" key="1">
    <citation type="journal article" date="2021" name="Sci. Rep.">
        <title>The genome of the diatom Chaetoceros tenuissimus carries an ancient integrated fragment of an extant virus.</title>
        <authorList>
            <person name="Hongo Y."/>
            <person name="Kimura K."/>
            <person name="Takaki Y."/>
            <person name="Yoshida Y."/>
            <person name="Baba S."/>
            <person name="Kobayashi G."/>
            <person name="Nagasaki K."/>
            <person name="Hano T."/>
            <person name="Tomaru Y."/>
        </authorList>
    </citation>
    <scope>NUCLEOTIDE SEQUENCE [LARGE SCALE GENOMIC DNA]</scope>
    <source>
        <strain evidence="6 7">NIES-3715</strain>
    </source>
</reference>
<keyword evidence="2" id="KW-0238">DNA-binding</keyword>
<dbReference type="GO" id="GO:0005634">
    <property type="term" value="C:nucleus"/>
    <property type="evidence" value="ECO:0007669"/>
    <property type="project" value="UniProtKB-SubCell"/>
</dbReference>
<evidence type="ECO:0000256" key="3">
    <source>
        <dbReference type="ARBA" id="ARBA00023242"/>
    </source>
</evidence>
<feature type="compositionally biased region" description="Basic and acidic residues" evidence="4">
    <location>
        <begin position="208"/>
        <end position="220"/>
    </location>
</feature>
<dbReference type="Proteomes" id="UP001054902">
    <property type="component" value="Unassembled WGS sequence"/>
</dbReference>
<accession>A0AAD3D1Z2</accession>
<dbReference type="EMBL" id="BLLK01000051">
    <property type="protein sequence ID" value="GFH56288.1"/>
    <property type="molecule type" value="Genomic_DNA"/>
</dbReference>
<dbReference type="Pfam" id="PF00447">
    <property type="entry name" value="HSF_DNA-bind"/>
    <property type="match status" value="1"/>
</dbReference>
<feature type="domain" description="HSF-type DNA-binding" evidence="5">
    <location>
        <begin position="90"/>
        <end position="180"/>
    </location>
</feature>
<evidence type="ECO:0000256" key="4">
    <source>
        <dbReference type="SAM" id="MobiDB-lite"/>
    </source>
</evidence>
<name>A0AAD3D1Z2_9STRA</name>